<dbReference type="Proteomes" id="UP001501588">
    <property type="component" value="Unassembled WGS sequence"/>
</dbReference>
<dbReference type="CDD" id="cd01008">
    <property type="entry name" value="PBP2_NrtA_SsuA_CpmA_like"/>
    <property type="match status" value="1"/>
</dbReference>
<keyword evidence="6" id="KW-1185">Reference proteome</keyword>
<evidence type="ECO:0000313" key="6">
    <source>
        <dbReference type="Proteomes" id="UP001501588"/>
    </source>
</evidence>
<name>A0ABN1FBW9_9PROT</name>
<comment type="caution">
    <text evidence="5">The sequence shown here is derived from an EMBL/GenBank/DDBJ whole genome shotgun (WGS) entry which is preliminary data.</text>
</comment>
<dbReference type="PANTHER" id="PTHR30024:SF47">
    <property type="entry name" value="TAURINE-BINDING PERIPLASMIC PROTEIN"/>
    <property type="match status" value="1"/>
</dbReference>
<evidence type="ECO:0000256" key="4">
    <source>
        <dbReference type="SAM" id="SignalP"/>
    </source>
</evidence>
<feature type="signal peptide" evidence="4">
    <location>
        <begin position="1"/>
        <end position="25"/>
    </location>
</feature>
<accession>A0ABN1FBW9</accession>
<evidence type="ECO:0000256" key="2">
    <source>
        <dbReference type="ARBA" id="ARBA00010742"/>
    </source>
</evidence>
<proteinExistence type="inferred from homology"/>
<comment type="subcellular location">
    <subcellularLocation>
        <location evidence="1">Periplasm</location>
    </subcellularLocation>
</comment>
<sequence length="321" mass="34636">MPSRTVARRSVLAAPALGLAMPARAQGAAKMTIATGVDPSFAPFYVGREGGFFQRNGLDVTVNTGPSGSAMVAFLIGNQIQSAYGAEQAGVSAHLVDHAVVAVAEGTALLRWISVLGRGVESMEALKGKRVGVARGTGSETFWLSVLDKLKLDAGDYTVVNVEAPEMVAALERGNIDAFAVWEPWPTRAMRAIPGTRILVNNETIQVVRNYVYMNRGWVEANRDTATRFLRALVEATAFIESDREEAARQVARFLRQDRGLVAELMGKVGYRMDLTADSVANVQLAIDQLRGMGRLAKEVTPAQVIWPDALRAAAPDRVKI</sequence>
<evidence type="ECO:0000256" key="1">
    <source>
        <dbReference type="ARBA" id="ARBA00004418"/>
    </source>
</evidence>
<gene>
    <name evidence="5" type="ORF">GCM10009416_27600</name>
</gene>
<keyword evidence="3 4" id="KW-0732">Signal</keyword>
<protein>
    <submittedName>
        <fullName evidence="5">NrtA/SsuA/CpmA family ABC transporter substrate-binding protein</fullName>
    </submittedName>
</protein>
<dbReference type="PANTHER" id="PTHR30024">
    <property type="entry name" value="ALIPHATIC SULFONATES-BINDING PROTEIN-RELATED"/>
    <property type="match status" value="1"/>
</dbReference>
<comment type="similarity">
    <text evidence="2">Belongs to the bacterial solute-binding protein SsuA/TauA family.</text>
</comment>
<feature type="chain" id="PRO_5046805946" evidence="4">
    <location>
        <begin position="26"/>
        <end position="321"/>
    </location>
</feature>
<dbReference type="RefSeq" id="WP_343895902.1">
    <property type="nucleotide sequence ID" value="NZ_BAAAFZ010000038.1"/>
</dbReference>
<dbReference type="EMBL" id="BAAAFZ010000038">
    <property type="protein sequence ID" value="GAA0587558.1"/>
    <property type="molecule type" value="Genomic_DNA"/>
</dbReference>
<reference evidence="5 6" key="1">
    <citation type="journal article" date="2019" name="Int. J. Syst. Evol. Microbiol.">
        <title>The Global Catalogue of Microorganisms (GCM) 10K type strain sequencing project: providing services to taxonomists for standard genome sequencing and annotation.</title>
        <authorList>
            <consortium name="The Broad Institute Genomics Platform"/>
            <consortium name="The Broad Institute Genome Sequencing Center for Infectious Disease"/>
            <person name="Wu L."/>
            <person name="Ma J."/>
        </authorList>
    </citation>
    <scope>NUCLEOTIDE SEQUENCE [LARGE SCALE GENOMIC DNA]</scope>
    <source>
        <strain evidence="5 6">JCM 9933</strain>
    </source>
</reference>
<dbReference type="Gene3D" id="3.40.190.10">
    <property type="entry name" value="Periplasmic binding protein-like II"/>
    <property type="match status" value="2"/>
</dbReference>
<dbReference type="SUPFAM" id="SSF53850">
    <property type="entry name" value="Periplasmic binding protein-like II"/>
    <property type="match status" value="1"/>
</dbReference>
<organism evidence="5 6">
    <name type="scientific">Craurococcus roseus</name>
    <dbReference type="NCBI Taxonomy" id="77585"/>
    <lineage>
        <taxon>Bacteria</taxon>
        <taxon>Pseudomonadati</taxon>
        <taxon>Pseudomonadota</taxon>
        <taxon>Alphaproteobacteria</taxon>
        <taxon>Acetobacterales</taxon>
        <taxon>Acetobacteraceae</taxon>
        <taxon>Craurococcus</taxon>
    </lineage>
</organism>
<dbReference type="Pfam" id="PF13379">
    <property type="entry name" value="NMT1_2"/>
    <property type="match status" value="1"/>
</dbReference>
<evidence type="ECO:0000313" key="5">
    <source>
        <dbReference type="EMBL" id="GAA0587558.1"/>
    </source>
</evidence>
<evidence type="ECO:0000256" key="3">
    <source>
        <dbReference type="ARBA" id="ARBA00022729"/>
    </source>
</evidence>